<dbReference type="AlphaFoldDB" id="A0A0G0AR41"/>
<dbReference type="SUPFAM" id="SSF52540">
    <property type="entry name" value="P-loop containing nucleoside triphosphate hydrolases"/>
    <property type="match status" value="1"/>
</dbReference>
<organism evidence="2 3">
    <name type="scientific">Candidatus Magasanikbacteria bacterium GW2011_GWC2_34_16</name>
    <dbReference type="NCBI Taxonomy" id="1619045"/>
    <lineage>
        <taxon>Bacteria</taxon>
        <taxon>Candidatus Magasanikiibacteriota</taxon>
    </lineage>
</organism>
<feature type="non-terminal residue" evidence="2">
    <location>
        <position position="1"/>
    </location>
</feature>
<dbReference type="InterPro" id="IPR001650">
    <property type="entry name" value="Helicase_C-like"/>
</dbReference>
<evidence type="ECO:0000313" key="3">
    <source>
        <dbReference type="Proteomes" id="UP000034927"/>
    </source>
</evidence>
<reference evidence="2 3" key="1">
    <citation type="journal article" date="2015" name="Nature">
        <title>rRNA introns, odd ribosomes, and small enigmatic genomes across a large radiation of phyla.</title>
        <authorList>
            <person name="Brown C.T."/>
            <person name="Hug L.A."/>
            <person name="Thomas B.C."/>
            <person name="Sharon I."/>
            <person name="Castelle C.J."/>
            <person name="Singh A."/>
            <person name="Wilkins M.J."/>
            <person name="Williams K.H."/>
            <person name="Banfield J.F."/>
        </authorList>
    </citation>
    <scope>NUCLEOTIDE SEQUENCE [LARGE SCALE GENOMIC DNA]</scope>
</reference>
<proteinExistence type="predicted"/>
<dbReference type="InterPro" id="IPR027417">
    <property type="entry name" value="P-loop_NTPase"/>
</dbReference>
<dbReference type="Proteomes" id="UP000034927">
    <property type="component" value="Unassembled WGS sequence"/>
</dbReference>
<protein>
    <submittedName>
        <fullName evidence="2">Type III restriction protein res subunit</fullName>
    </submittedName>
</protein>
<comment type="caution">
    <text evidence="2">The sequence shown here is derived from an EMBL/GenBank/DDBJ whole genome shotgun (WGS) entry which is preliminary data.</text>
</comment>
<name>A0A0G0AR41_9BACT</name>
<dbReference type="EMBL" id="LBPO01000003">
    <property type="protein sequence ID" value="KKP59339.1"/>
    <property type="molecule type" value="Genomic_DNA"/>
</dbReference>
<accession>A0A0G0AR41</accession>
<dbReference type="PROSITE" id="PS51194">
    <property type="entry name" value="HELICASE_CTER"/>
    <property type="match status" value="1"/>
</dbReference>
<feature type="domain" description="Helicase C-terminal" evidence="1">
    <location>
        <begin position="93"/>
        <end position="238"/>
    </location>
</feature>
<dbReference type="Pfam" id="PF00271">
    <property type="entry name" value="Helicase_C"/>
    <property type="match status" value="1"/>
</dbReference>
<dbReference type="Gene3D" id="3.40.50.300">
    <property type="entry name" value="P-loop containing nucleotide triphosphate hydrolases"/>
    <property type="match status" value="1"/>
</dbReference>
<gene>
    <name evidence="2" type="ORF">UR53_C0003G0001</name>
</gene>
<evidence type="ECO:0000313" key="2">
    <source>
        <dbReference type="EMBL" id="KKP59339.1"/>
    </source>
</evidence>
<evidence type="ECO:0000259" key="1">
    <source>
        <dbReference type="PROSITE" id="PS51194"/>
    </source>
</evidence>
<sequence>ITKFNPHYLYGLTATPKRKNNDTNLIFIYLGEIIHTILGSFGKSETTERNNFTVKPQNNLKVIIRETDLTVPFKARTDNVQTLYKIITFDTQRNQQIIDDIKNEVVKNKRCLILTERKDHVEVLNYYLKREYETITLTGDLTEKQRKIKVKQIQSGHFQILIATGQLIGEGTDFNNLDCLFLVYPFAFEGKLTQYIGRINRGLNTGGTIYDYNDSKVEYLNKFFKKRRAYYRKNFGMA</sequence>